<dbReference type="AlphaFoldDB" id="A0A9P1BK23"/>
<dbReference type="EMBL" id="CAMXCT020000117">
    <property type="protein sequence ID" value="CAL1127505.1"/>
    <property type="molecule type" value="Genomic_DNA"/>
</dbReference>
<organism evidence="1">
    <name type="scientific">Cladocopium goreaui</name>
    <dbReference type="NCBI Taxonomy" id="2562237"/>
    <lineage>
        <taxon>Eukaryota</taxon>
        <taxon>Sar</taxon>
        <taxon>Alveolata</taxon>
        <taxon>Dinophyceae</taxon>
        <taxon>Suessiales</taxon>
        <taxon>Symbiodiniaceae</taxon>
        <taxon>Cladocopium</taxon>
    </lineage>
</organism>
<keyword evidence="3" id="KW-1185">Reference proteome</keyword>
<dbReference type="EMBL" id="CAMXCT010000117">
    <property type="protein sequence ID" value="CAI3974130.1"/>
    <property type="molecule type" value="Genomic_DNA"/>
</dbReference>
<accession>A0A9P1BK23</accession>
<reference evidence="1" key="1">
    <citation type="submission" date="2022-10" db="EMBL/GenBank/DDBJ databases">
        <authorList>
            <person name="Chen Y."/>
            <person name="Dougan E. K."/>
            <person name="Chan C."/>
            <person name="Rhodes N."/>
            <person name="Thang M."/>
        </authorList>
    </citation>
    <scope>NUCLEOTIDE SEQUENCE</scope>
</reference>
<evidence type="ECO:0000313" key="1">
    <source>
        <dbReference type="EMBL" id="CAI3974130.1"/>
    </source>
</evidence>
<dbReference type="Proteomes" id="UP001152797">
    <property type="component" value="Unassembled WGS sequence"/>
</dbReference>
<proteinExistence type="predicted"/>
<protein>
    <submittedName>
        <fullName evidence="1">Uncharacterized protein</fullName>
    </submittedName>
</protein>
<sequence>ARERILRQRRQDVLAQQEVDDQIFQVLAEKQQLLQEQDCLVYHFPDKGQPFWVTKKEFEHRMQMIDDAHADLQARIKAQVTVRLKGAPWEIMDDIIDISVSLSFF</sequence>
<name>A0A9P1BK23_9DINO</name>
<evidence type="ECO:0000313" key="3">
    <source>
        <dbReference type="Proteomes" id="UP001152797"/>
    </source>
</evidence>
<feature type="non-terminal residue" evidence="1">
    <location>
        <position position="105"/>
    </location>
</feature>
<dbReference type="EMBL" id="CAMXCT030000117">
    <property type="protein sequence ID" value="CAL4761442.1"/>
    <property type="molecule type" value="Genomic_DNA"/>
</dbReference>
<gene>
    <name evidence="1" type="ORF">C1SCF055_LOCUS2560</name>
</gene>
<comment type="caution">
    <text evidence="1">The sequence shown here is derived from an EMBL/GenBank/DDBJ whole genome shotgun (WGS) entry which is preliminary data.</text>
</comment>
<reference evidence="2 3" key="2">
    <citation type="submission" date="2024-05" db="EMBL/GenBank/DDBJ databases">
        <authorList>
            <person name="Chen Y."/>
            <person name="Shah S."/>
            <person name="Dougan E. K."/>
            <person name="Thang M."/>
            <person name="Chan C."/>
        </authorList>
    </citation>
    <scope>NUCLEOTIDE SEQUENCE [LARGE SCALE GENOMIC DNA]</scope>
</reference>
<evidence type="ECO:0000313" key="2">
    <source>
        <dbReference type="EMBL" id="CAL4761442.1"/>
    </source>
</evidence>